<dbReference type="RefSeq" id="WP_307216939.1">
    <property type="nucleotide sequence ID" value="NZ_JAUSTI010000007.1"/>
</dbReference>
<sequence length="1044" mass="119335">MSKIEELTITIVEYEPRYARSIADMWNASSESWGGDNSLQTEQTILQEHHHSTHLHVFLALVGEEVVGYCSFSHYKEDQGALYIPLLNVRPNYHGYKIGKRLVLRAIEQTLKLGYPRLDLYTWPGNIKAVPTYKKSGFFWEKRDDTTHLMNLIPSVLQTDAVKPYFEQLDWYVDSVREILVEPDGRQERGFDYFTYEWRKADVSLKMEYERTGRGLRLIETNDYLIQATILHEHKLPFGAIYHIRYEAVNKSGKPLSIEVKGISNSEIDFDLQDARSVDAEERIEGSFLIHPIQEEQDAFQTHPVVEAEVLINGRAATFKLGIEPKFPVKVKAYAPERSLYIGEAIELDFTIENEYDEDTVFAFQLPSDDVLSFSQPDVQIQVPAKSRRTVSLVAELLSYGIWHHHFDVYHASGEERSLILSQETSLIFTGIQSAFGGETEQDWVIANGRYSVHLNKINNNISIYEGKESTYHLNFPQLGLPYVAEFKKTRATRVTYRQEQGMVLEAEYDLTSSAVILVQVIQLYSNGTISRHHIIENKSKTARNEPLFLKESFHLGFGISVIPYENQYVDVRQGPDASNADYWQLDNVTENWIFTDVGESTRGITWPKDLKLIVDGRSFGVEHELHDLPAGGRIETKPIRIALGTWKNWRDFRAFAQSHEATEELESVPQFQTKVNQGNPFLHDTLEVEISEQKNAFLEGEITLSTEKGSALMQKQHVSIDQEMNRIMTPMTWQSGQEADLMSLHLNMETYEMARSRLVFPGSNQPVNYQLDQREQSDVLTVSNGVIQFQASNTFAPALFSLKYHGMEWLDTSYPEPGPKSWWNPWLGGISSEIQGLSATSLLGEARAASFIELEDNLGNVWSGIRMSIAIQENAKLRGLVIHYYYVTLPGVPVLATTTRIEQNTGVPQQPFIHATQSFYRASNELTDMRIYVKNDAGEPITYKAGRVQYGIDVTSGIIQYGSQERKERLSFVAHPEMDGVYLRVNNHIASSVVVEELDLRDGEQHFSKPQFYIISDLIAPEEAYQDLRNIRFDPMRAERKIP</sequence>
<keyword evidence="3" id="KW-1185">Reference proteome</keyword>
<evidence type="ECO:0000259" key="1">
    <source>
        <dbReference type="PROSITE" id="PS51186"/>
    </source>
</evidence>
<protein>
    <submittedName>
        <fullName evidence="2">Ribosomal protein S18 acetylase RimI-like enzyme</fullName>
    </submittedName>
</protein>
<dbReference type="Proteomes" id="UP001233836">
    <property type="component" value="Unassembled WGS sequence"/>
</dbReference>
<reference evidence="2 3" key="1">
    <citation type="submission" date="2023-07" db="EMBL/GenBank/DDBJ databases">
        <title>Sorghum-associated microbial communities from plants grown in Nebraska, USA.</title>
        <authorList>
            <person name="Schachtman D."/>
        </authorList>
    </citation>
    <scope>NUCLEOTIDE SEQUENCE [LARGE SCALE GENOMIC DNA]</scope>
    <source>
        <strain evidence="2 3">DS1314</strain>
    </source>
</reference>
<organism evidence="2 3">
    <name type="scientific">Paenibacillus tundrae</name>
    <dbReference type="NCBI Taxonomy" id="528187"/>
    <lineage>
        <taxon>Bacteria</taxon>
        <taxon>Bacillati</taxon>
        <taxon>Bacillota</taxon>
        <taxon>Bacilli</taxon>
        <taxon>Bacillales</taxon>
        <taxon>Paenibacillaceae</taxon>
        <taxon>Paenibacillus</taxon>
    </lineage>
</organism>
<comment type="caution">
    <text evidence="2">The sequence shown here is derived from an EMBL/GenBank/DDBJ whole genome shotgun (WGS) entry which is preliminary data.</text>
</comment>
<dbReference type="PROSITE" id="PS51186">
    <property type="entry name" value="GNAT"/>
    <property type="match status" value="1"/>
</dbReference>
<dbReference type="CDD" id="cd04301">
    <property type="entry name" value="NAT_SF"/>
    <property type="match status" value="1"/>
</dbReference>
<dbReference type="EMBL" id="JAUSTI010000007">
    <property type="protein sequence ID" value="MDQ0171535.1"/>
    <property type="molecule type" value="Genomic_DNA"/>
</dbReference>
<dbReference type="SUPFAM" id="SSF55729">
    <property type="entry name" value="Acyl-CoA N-acyltransferases (Nat)"/>
    <property type="match status" value="1"/>
</dbReference>
<dbReference type="InterPro" id="IPR000182">
    <property type="entry name" value="GNAT_dom"/>
</dbReference>
<dbReference type="InterPro" id="IPR016181">
    <property type="entry name" value="Acyl_CoA_acyltransferase"/>
</dbReference>
<gene>
    <name evidence="2" type="ORF">J2T19_002997</name>
</gene>
<evidence type="ECO:0000313" key="3">
    <source>
        <dbReference type="Proteomes" id="UP001233836"/>
    </source>
</evidence>
<dbReference type="Pfam" id="PF00583">
    <property type="entry name" value="Acetyltransf_1"/>
    <property type="match status" value="1"/>
</dbReference>
<feature type="domain" description="N-acetyltransferase" evidence="1">
    <location>
        <begin position="9"/>
        <end position="159"/>
    </location>
</feature>
<dbReference type="Gene3D" id="3.40.630.30">
    <property type="match status" value="1"/>
</dbReference>
<evidence type="ECO:0000313" key="2">
    <source>
        <dbReference type="EMBL" id="MDQ0171535.1"/>
    </source>
</evidence>
<name>A0ABT9WE37_9BACL</name>
<accession>A0ABT9WE37</accession>
<proteinExistence type="predicted"/>